<comment type="caution">
    <text evidence="5">The sequence shown here is derived from an EMBL/GenBank/DDBJ whole genome shotgun (WGS) entry which is preliminary data.</text>
</comment>
<dbReference type="SUPFAM" id="SSF46565">
    <property type="entry name" value="Chaperone J-domain"/>
    <property type="match status" value="1"/>
</dbReference>
<dbReference type="PANTHER" id="PTHR14021">
    <property type="entry name" value="IRON-SULFUR CLUSTER CO-CHAPERONE PROTEIN HSCB"/>
    <property type="match status" value="1"/>
</dbReference>
<comment type="similarity">
    <text evidence="1">Belongs to the HscB family.</text>
</comment>
<reference evidence="5" key="1">
    <citation type="submission" date="2021-02" db="EMBL/GenBank/DDBJ databases">
        <title>First Annotated Genome of the Yellow-green Alga Tribonema minus.</title>
        <authorList>
            <person name="Mahan K.M."/>
        </authorList>
    </citation>
    <scope>NUCLEOTIDE SEQUENCE</scope>
    <source>
        <strain evidence="5">UTEX B ZZ1240</strain>
    </source>
</reference>
<dbReference type="PROSITE" id="PS50076">
    <property type="entry name" value="DNAJ_2"/>
    <property type="match status" value="1"/>
</dbReference>
<feature type="compositionally biased region" description="Low complexity" evidence="3">
    <location>
        <begin position="34"/>
        <end position="45"/>
    </location>
</feature>
<dbReference type="SUPFAM" id="SSF47144">
    <property type="entry name" value="HSC20 (HSCB), C-terminal oligomerisation domain"/>
    <property type="match status" value="1"/>
</dbReference>
<organism evidence="5 6">
    <name type="scientific">Tribonema minus</name>
    <dbReference type="NCBI Taxonomy" id="303371"/>
    <lineage>
        <taxon>Eukaryota</taxon>
        <taxon>Sar</taxon>
        <taxon>Stramenopiles</taxon>
        <taxon>Ochrophyta</taxon>
        <taxon>PX clade</taxon>
        <taxon>Xanthophyceae</taxon>
        <taxon>Tribonematales</taxon>
        <taxon>Tribonemataceae</taxon>
        <taxon>Tribonema</taxon>
    </lineage>
</organism>
<dbReference type="EMBL" id="JAFCMP010000085">
    <property type="protein sequence ID" value="KAG5187692.1"/>
    <property type="molecule type" value="Genomic_DNA"/>
</dbReference>
<evidence type="ECO:0000313" key="5">
    <source>
        <dbReference type="EMBL" id="KAG5187692.1"/>
    </source>
</evidence>
<gene>
    <name evidence="5" type="ORF">JKP88DRAFT_178695</name>
</gene>
<dbReference type="Pfam" id="PF07743">
    <property type="entry name" value="HSCB_C"/>
    <property type="match status" value="1"/>
</dbReference>
<proteinExistence type="inferred from homology"/>
<dbReference type="OrthoDB" id="448954at2759"/>
<protein>
    <recommendedName>
        <fullName evidence="4">J domain-containing protein</fullName>
    </recommendedName>
</protein>
<dbReference type="AlphaFoldDB" id="A0A836CIW0"/>
<dbReference type="PANTHER" id="PTHR14021:SF15">
    <property type="entry name" value="IRON-SULFUR CLUSTER CO-CHAPERONE PROTEIN HSCB"/>
    <property type="match status" value="1"/>
</dbReference>
<feature type="region of interest" description="Disordered" evidence="3">
    <location>
        <begin position="31"/>
        <end position="90"/>
    </location>
</feature>
<dbReference type="Gene3D" id="1.10.287.110">
    <property type="entry name" value="DnaJ domain"/>
    <property type="match status" value="1"/>
</dbReference>
<evidence type="ECO:0000256" key="3">
    <source>
        <dbReference type="SAM" id="MobiDB-lite"/>
    </source>
</evidence>
<evidence type="ECO:0000256" key="1">
    <source>
        <dbReference type="ARBA" id="ARBA00010476"/>
    </source>
</evidence>
<dbReference type="NCBIfam" id="TIGR00714">
    <property type="entry name" value="hscB"/>
    <property type="match status" value="1"/>
</dbReference>
<dbReference type="SMART" id="SM00271">
    <property type="entry name" value="DnaJ"/>
    <property type="match status" value="1"/>
</dbReference>
<dbReference type="InterPro" id="IPR036386">
    <property type="entry name" value="HscB_C_sf"/>
</dbReference>
<feature type="domain" description="J" evidence="4">
    <location>
        <begin position="118"/>
        <end position="190"/>
    </location>
</feature>
<dbReference type="CDD" id="cd06257">
    <property type="entry name" value="DnaJ"/>
    <property type="match status" value="1"/>
</dbReference>
<dbReference type="Proteomes" id="UP000664859">
    <property type="component" value="Unassembled WGS sequence"/>
</dbReference>
<dbReference type="GO" id="GO:0001671">
    <property type="term" value="F:ATPase activator activity"/>
    <property type="evidence" value="ECO:0007669"/>
    <property type="project" value="InterPro"/>
</dbReference>
<sequence length="297" mass="32927">MSRLAASALFGHRCAPHLRIAASAHHITLVQGRQQHQQQQQQQQQPVARATSWAAKQHAEQSAPWRPGRHPNSNPWSSSPQADPDTARRCGSCGAPVSKVGLFCECGRMQPLSHSAISYFELLDCPFGVIIDPKLVERRFWALQKQLHPDLHAVKSQEEQAISAANTAFVNQAYQTLRDPVKRVRYVLQLMKGQDEAEAAAHAERSATPPDPALLMFVYDTRERLERCASEQEARYVLRDAEQSMDAQLSELRGEVAAGDVAAVERGLNRLQYLAKIAEEACSVEHRLADAAAEARG</sequence>
<dbReference type="GO" id="GO:0051087">
    <property type="term" value="F:protein-folding chaperone binding"/>
    <property type="evidence" value="ECO:0007669"/>
    <property type="project" value="InterPro"/>
</dbReference>
<accession>A0A836CIW0</accession>
<dbReference type="GO" id="GO:0005739">
    <property type="term" value="C:mitochondrion"/>
    <property type="evidence" value="ECO:0007669"/>
    <property type="project" value="TreeGrafter"/>
</dbReference>
<feature type="compositionally biased region" description="Polar residues" evidence="3">
    <location>
        <begin position="71"/>
        <end position="81"/>
    </location>
</feature>
<evidence type="ECO:0000259" key="4">
    <source>
        <dbReference type="PROSITE" id="PS50076"/>
    </source>
</evidence>
<dbReference type="GO" id="GO:0051259">
    <property type="term" value="P:protein complex oligomerization"/>
    <property type="evidence" value="ECO:0007669"/>
    <property type="project" value="InterPro"/>
</dbReference>
<name>A0A836CIW0_9STRA</name>
<keyword evidence="2" id="KW-0143">Chaperone</keyword>
<dbReference type="InterPro" id="IPR001623">
    <property type="entry name" value="DnaJ_domain"/>
</dbReference>
<dbReference type="InterPro" id="IPR004640">
    <property type="entry name" value="HscB"/>
</dbReference>
<dbReference type="InterPro" id="IPR009073">
    <property type="entry name" value="HscB_oligo_C"/>
</dbReference>
<keyword evidence="6" id="KW-1185">Reference proteome</keyword>
<dbReference type="GO" id="GO:0044571">
    <property type="term" value="P:[2Fe-2S] cluster assembly"/>
    <property type="evidence" value="ECO:0007669"/>
    <property type="project" value="InterPro"/>
</dbReference>
<dbReference type="InterPro" id="IPR036869">
    <property type="entry name" value="J_dom_sf"/>
</dbReference>
<evidence type="ECO:0000256" key="2">
    <source>
        <dbReference type="ARBA" id="ARBA00023186"/>
    </source>
</evidence>
<evidence type="ECO:0000313" key="6">
    <source>
        <dbReference type="Proteomes" id="UP000664859"/>
    </source>
</evidence>
<dbReference type="Gene3D" id="1.20.1280.20">
    <property type="entry name" value="HscB, C-terminal domain"/>
    <property type="match status" value="1"/>
</dbReference>